<name>A0A418MB65_9BACT</name>
<evidence type="ECO:0000313" key="1">
    <source>
        <dbReference type="EMBL" id="RIV23622.1"/>
    </source>
</evidence>
<comment type="caution">
    <text evidence="1">The sequence shown here is derived from an EMBL/GenBank/DDBJ whole genome shotgun (WGS) entry which is preliminary data.</text>
</comment>
<dbReference type="AlphaFoldDB" id="A0A418MB65"/>
<organism evidence="1 2">
    <name type="scientific">Fibrisoma montanum</name>
    <dbReference type="NCBI Taxonomy" id="2305895"/>
    <lineage>
        <taxon>Bacteria</taxon>
        <taxon>Pseudomonadati</taxon>
        <taxon>Bacteroidota</taxon>
        <taxon>Cytophagia</taxon>
        <taxon>Cytophagales</taxon>
        <taxon>Spirosomataceae</taxon>
        <taxon>Fibrisoma</taxon>
    </lineage>
</organism>
<evidence type="ECO:0000313" key="2">
    <source>
        <dbReference type="Proteomes" id="UP000283523"/>
    </source>
</evidence>
<protein>
    <submittedName>
        <fullName evidence="1">Uncharacterized protein</fullName>
    </submittedName>
</protein>
<reference evidence="1 2" key="1">
    <citation type="submission" date="2018-08" db="EMBL/GenBank/DDBJ databases">
        <title>Fibrisoma montanum sp. nov., isolated from Danxia mountain soil.</title>
        <authorList>
            <person name="Huang Y."/>
        </authorList>
    </citation>
    <scope>NUCLEOTIDE SEQUENCE [LARGE SCALE GENOMIC DNA]</scope>
    <source>
        <strain evidence="1 2">HYT19</strain>
    </source>
</reference>
<keyword evidence="2" id="KW-1185">Reference proteome</keyword>
<proteinExistence type="predicted"/>
<gene>
    <name evidence="1" type="ORF">DYU11_11615</name>
</gene>
<dbReference type="Proteomes" id="UP000283523">
    <property type="component" value="Unassembled WGS sequence"/>
</dbReference>
<dbReference type="RefSeq" id="WP_119667838.1">
    <property type="nucleotide sequence ID" value="NZ_QXED01000003.1"/>
</dbReference>
<accession>A0A418MB65</accession>
<dbReference type="EMBL" id="QXED01000003">
    <property type="protein sequence ID" value="RIV23622.1"/>
    <property type="molecule type" value="Genomic_DNA"/>
</dbReference>
<sequence>MKTYGEGESYVLLTVKEYNKLLRGDDGDYVKVPVENWKRHVDNMMELRETCRKLKEVQDMFRRPHLIETADGQLVDIDSVRADQLSHIRQHLASEGAKILSSPVSQYSEAPKKSLISRIIDFIKNGWKLRK</sequence>